<dbReference type="EMBL" id="CANL01000005">
    <property type="protein sequence ID" value="CCM62595.1"/>
    <property type="molecule type" value="Genomic_DNA"/>
</dbReference>
<dbReference type="HOGENOM" id="CLU_042035_0_0_11"/>
<keyword evidence="3" id="KW-1185">Reference proteome</keyword>
<evidence type="ECO:0000313" key="2">
    <source>
        <dbReference type="EMBL" id="CCM62595.1"/>
    </source>
</evidence>
<dbReference type="InterPro" id="IPR013216">
    <property type="entry name" value="Methyltransf_11"/>
</dbReference>
<name>R4YWZ6_9ACTN</name>
<sequence length="452" mass="50048">MRKPSLHQLGESAKHFIVKHLPAGSTDRLRTIRAVVPERVRSIDAQAPRPAGAVDAKRLARELSVEELADTADAYYLNNMEAKDHWLAKPFWNVADATDTMMVLGQLLAGLNLSPGMRVLDFGAGSGWMSRMLTQLGCEVVVCDVSPTALELARELYDQYRVLGDKPTPEFLLFDGATFDLPDADIDRVICFGALHHTINPQEVISELGRVLRPGGRAAFAEPGANHSIDPKSQYEMKNYTVIENDILMRSIERWAAQAGFKPPQLAVFSTTPFHLSIDDYERLLAGRAPGYRHLYSNREFLKRRRIFMLHKHGDEMADSRSVDSLKATIKVSPTTKSLPDNEPLRVSYTLTNTGSGRWLPSSAPVGPVQLGVHLYDLDRTLHDLDHHRIDLGPNGVMPGDTIEGTALIPNPGPGSWRLQFDLVSDRVSWFEMAGSTPVWVGLSVEGASTKP</sequence>
<dbReference type="InterPro" id="IPR029063">
    <property type="entry name" value="SAM-dependent_MTases_sf"/>
</dbReference>
<dbReference type="STRING" id="1229780.BN381_130153"/>
<dbReference type="Gene3D" id="3.40.50.150">
    <property type="entry name" value="Vaccinia Virus protein VP39"/>
    <property type="match status" value="1"/>
</dbReference>
<dbReference type="Pfam" id="PF08241">
    <property type="entry name" value="Methyltransf_11"/>
    <property type="match status" value="1"/>
</dbReference>
<evidence type="ECO:0000259" key="1">
    <source>
        <dbReference type="Pfam" id="PF08241"/>
    </source>
</evidence>
<gene>
    <name evidence="2" type="ORF">BN381_130153</name>
</gene>
<accession>R4YWZ6</accession>
<dbReference type="PANTHER" id="PTHR43591">
    <property type="entry name" value="METHYLTRANSFERASE"/>
    <property type="match status" value="1"/>
</dbReference>
<dbReference type="GO" id="GO:0008757">
    <property type="term" value="F:S-adenosylmethionine-dependent methyltransferase activity"/>
    <property type="evidence" value="ECO:0007669"/>
    <property type="project" value="InterPro"/>
</dbReference>
<feature type="domain" description="Methyltransferase type 11" evidence="1">
    <location>
        <begin position="120"/>
        <end position="220"/>
    </location>
</feature>
<comment type="caution">
    <text evidence="2">The sequence shown here is derived from an EMBL/GenBank/DDBJ whole genome shotgun (WGS) entry which is preliminary data.</text>
</comment>
<protein>
    <recommendedName>
        <fullName evidence="1">Methyltransferase type 11 domain-containing protein</fullName>
    </recommendedName>
</protein>
<dbReference type="RefSeq" id="WP_012224100.1">
    <property type="nucleotide sequence ID" value="NZ_HG422565.1"/>
</dbReference>
<dbReference type="SUPFAM" id="SSF53335">
    <property type="entry name" value="S-adenosyl-L-methionine-dependent methyltransferases"/>
    <property type="match status" value="1"/>
</dbReference>
<dbReference type="eggNOG" id="COG2226">
    <property type="taxonomic scope" value="Bacteria"/>
</dbReference>
<organism evidence="2 3">
    <name type="scientific">Candidatus Neomicrothrix parvicella RN1</name>
    <dbReference type="NCBI Taxonomy" id="1229780"/>
    <lineage>
        <taxon>Bacteria</taxon>
        <taxon>Bacillati</taxon>
        <taxon>Actinomycetota</taxon>
        <taxon>Acidimicrobiia</taxon>
        <taxon>Acidimicrobiales</taxon>
        <taxon>Microthrixaceae</taxon>
        <taxon>Candidatus Neomicrothrix</taxon>
    </lineage>
</organism>
<dbReference type="AlphaFoldDB" id="R4YWZ6"/>
<dbReference type="OrthoDB" id="4035289at2"/>
<dbReference type="Proteomes" id="UP000018291">
    <property type="component" value="Unassembled WGS sequence"/>
</dbReference>
<dbReference type="CDD" id="cd02440">
    <property type="entry name" value="AdoMet_MTases"/>
    <property type="match status" value="1"/>
</dbReference>
<evidence type="ECO:0000313" key="3">
    <source>
        <dbReference type="Proteomes" id="UP000018291"/>
    </source>
</evidence>
<proteinExistence type="predicted"/>
<reference evidence="2 3" key="1">
    <citation type="journal article" date="2013" name="ISME J.">
        <title>Metabolic model for the filamentous 'Candidatus Microthrix parvicella' based on genomic and metagenomic analyses.</title>
        <authorList>
            <person name="Jon McIlroy S."/>
            <person name="Kristiansen R."/>
            <person name="Albertsen M."/>
            <person name="Michael Karst S."/>
            <person name="Rossetti S."/>
            <person name="Lund Nielsen J."/>
            <person name="Tandoi V."/>
            <person name="James Seviour R."/>
            <person name="Nielsen P.H."/>
        </authorList>
    </citation>
    <scope>NUCLEOTIDE SEQUENCE [LARGE SCALE GENOMIC DNA]</scope>
    <source>
        <strain evidence="2 3">RN1</strain>
    </source>
</reference>